<gene>
    <name evidence="1" type="ORF">CDAR_76791</name>
</gene>
<dbReference type="AlphaFoldDB" id="A0AAV4QFI2"/>
<accession>A0AAV4QFI2</accession>
<dbReference type="EMBL" id="BPLQ01004264">
    <property type="protein sequence ID" value="GIY06851.1"/>
    <property type="molecule type" value="Genomic_DNA"/>
</dbReference>
<name>A0AAV4QFI2_9ARAC</name>
<dbReference type="Proteomes" id="UP001054837">
    <property type="component" value="Unassembled WGS sequence"/>
</dbReference>
<organism evidence="1 2">
    <name type="scientific">Caerostris darwini</name>
    <dbReference type="NCBI Taxonomy" id="1538125"/>
    <lineage>
        <taxon>Eukaryota</taxon>
        <taxon>Metazoa</taxon>
        <taxon>Ecdysozoa</taxon>
        <taxon>Arthropoda</taxon>
        <taxon>Chelicerata</taxon>
        <taxon>Arachnida</taxon>
        <taxon>Araneae</taxon>
        <taxon>Araneomorphae</taxon>
        <taxon>Entelegynae</taxon>
        <taxon>Araneoidea</taxon>
        <taxon>Araneidae</taxon>
        <taxon>Caerostris</taxon>
    </lineage>
</organism>
<evidence type="ECO:0000313" key="2">
    <source>
        <dbReference type="Proteomes" id="UP001054837"/>
    </source>
</evidence>
<sequence length="143" mass="16790">MDDVLPINGNIKTPSFFWSIPILPLKFRQDLLSSRRSKTANGETEIRVMSSARTLKCGPKKKKKEKSTYSEEYFDVSRLFLENFFPQNCPIFHLLQEKTQLRSPCRCKTLYHNRNCLFSKKVCNTKGNRKRASLSWETYKSEN</sequence>
<proteinExistence type="predicted"/>
<reference evidence="1 2" key="1">
    <citation type="submission" date="2021-06" db="EMBL/GenBank/DDBJ databases">
        <title>Caerostris darwini draft genome.</title>
        <authorList>
            <person name="Kono N."/>
            <person name="Arakawa K."/>
        </authorList>
    </citation>
    <scope>NUCLEOTIDE SEQUENCE [LARGE SCALE GENOMIC DNA]</scope>
</reference>
<evidence type="ECO:0000313" key="1">
    <source>
        <dbReference type="EMBL" id="GIY06851.1"/>
    </source>
</evidence>
<comment type="caution">
    <text evidence="1">The sequence shown here is derived from an EMBL/GenBank/DDBJ whole genome shotgun (WGS) entry which is preliminary data.</text>
</comment>
<keyword evidence="2" id="KW-1185">Reference proteome</keyword>
<protein>
    <submittedName>
        <fullName evidence="1">Uncharacterized protein</fullName>
    </submittedName>
</protein>